<dbReference type="EMBL" id="FUXM01000021">
    <property type="protein sequence ID" value="SKA06764.1"/>
    <property type="molecule type" value="Genomic_DNA"/>
</dbReference>
<evidence type="ECO:0000256" key="2">
    <source>
        <dbReference type="ARBA" id="ARBA00022840"/>
    </source>
</evidence>
<dbReference type="AlphaFoldDB" id="A0A1T4QSU1"/>
<dbReference type="GO" id="GO:0004672">
    <property type="term" value="F:protein kinase activity"/>
    <property type="evidence" value="ECO:0007669"/>
    <property type="project" value="InterPro"/>
</dbReference>
<dbReference type="OrthoDB" id="9788659at2"/>
<keyword evidence="4" id="KW-0812">Transmembrane</keyword>
<dbReference type="Gene3D" id="1.10.510.10">
    <property type="entry name" value="Transferase(Phosphotransferase) domain 1"/>
    <property type="match status" value="1"/>
</dbReference>
<reference evidence="8" key="1">
    <citation type="submission" date="2017-02" db="EMBL/GenBank/DDBJ databases">
        <authorList>
            <person name="Varghese N."/>
            <person name="Submissions S."/>
        </authorList>
    </citation>
    <scope>NUCLEOTIDE SEQUENCE [LARGE SCALE GENOMIC DNA]</scope>
    <source>
        <strain evidence="8">DSM 16521</strain>
    </source>
</reference>
<keyword evidence="4" id="KW-0472">Membrane</keyword>
<dbReference type="CDD" id="cd14014">
    <property type="entry name" value="STKc_PknB_like"/>
    <property type="match status" value="1"/>
</dbReference>
<dbReference type="PROSITE" id="PS50965">
    <property type="entry name" value="NERD"/>
    <property type="match status" value="1"/>
</dbReference>
<feature type="transmembrane region" description="Helical" evidence="4">
    <location>
        <begin position="392"/>
        <end position="410"/>
    </location>
</feature>
<accession>A0A1T4QSU1</accession>
<proteinExistence type="predicted"/>
<sequence>MATVLKEVSRISGLYGLDGEEKVAKELAEQLPEYFLVINSPRLAMNDNVVDIDHIVITPAAIFVIESKNMNGRITGGLMGNWTQERLNDGKKEYIKIGNPAAQVNQYTKVVRDYLKHHYYQQYQVQKNFKMEPIVVFTHEHSNINGIHYTSRGRVGKVRVLLLKDLVSHIMSFDKEYMTLEEMHEVADILVPQDQREQTGVYPVLNDLPKESFRSRYQILEEIGRGATGVVFRAFDNKLDLEVAVKRLYAGQDGEKHKQWKQIARISARLNHANIVRIHDYYEEDGEFYLVMDLVQGLTLSEALEQRQFSWREIYDILEQICNALDYAHREGVIHLDLKGDNILIDEKGLVHVTDFGLAALAELGPSKSIGTPLYMAPEQVRGERGDKSSDWFAVGVILYQLITGHFPFYGKDLREVGQDILYGQPPPLTRWREDAPAELEKVLAKALAKEARQRYQSGRELLADLKTALGERLESGQGLTQQWFANQRWLNFWRDDKKKFYVIVALTALIFGWMFSLQMYIDRKFPQSGSSTTGELLQDSRLDTTLITNENINQAYNKVEEWSGRKVKITGRLEKLVNRTEDYLLLQMAVSDSKGAITRILVQYNGDPHLLLQKEESLPLVRLVGNLGSTTTVDPRNGEIIKIPLIVNSVIEPIELWNAMTPAKYKLDVKQILVRHGIEVELERIEIAEEETRLFLRVKNRSLQKHLVSLANPQARQGNNIIYQLYHSENNYQFELQPEQEVKGQIILGPLDIIQRQVEISLGNNFLGQEPWVFSVKW</sequence>
<dbReference type="InterPro" id="IPR011009">
    <property type="entry name" value="Kinase-like_dom_sf"/>
</dbReference>
<evidence type="ECO:0000313" key="7">
    <source>
        <dbReference type="EMBL" id="SKA06764.1"/>
    </source>
</evidence>
<name>A0A1T4QSU1_9FIRM</name>
<dbReference type="PANTHER" id="PTHR24347">
    <property type="entry name" value="SERINE/THREONINE-PROTEIN KINASE"/>
    <property type="match status" value="1"/>
</dbReference>
<dbReference type="PROSITE" id="PS00108">
    <property type="entry name" value="PROTEIN_KINASE_ST"/>
    <property type="match status" value="1"/>
</dbReference>
<keyword evidence="2 3" id="KW-0067">ATP-binding</keyword>
<evidence type="ECO:0000259" key="6">
    <source>
        <dbReference type="PROSITE" id="PS50965"/>
    </source>
</evidence>
<dbReference type="InterPro" id="IPR008271">
    <property type="entry name" value="Ser/Thr_kinase_AS"/>
</dbReference>
<dbReference type="GO" id="GO:0005524">
    <property type="term" value="F:ATP binding"/>
    <property type="evidence" value="ECO:0007669"/>
    <property type="project" value="UniProtKB-UniRule"/>
</dbReference>
<evidence type="ECO:0000256" key="4">
    <source>
        <dbReference type="SAM" id="Phobius"/>
    </source>
</evidence>
<dbReference type="Pfam" id="PF08378">
    <property type="entry name" value="NERD"/>
    <property type="match status" value="1"/>
</dbReference>
<feature type="binding site" evidence="3">
    <location>
        <position position="246"/>
    </location>
    <ligand>
        <name>ATP</name>
        <dbReference type="ChEBI" id="CHEBI:30616"/>
    </ligand>
</feature>
<keyword evidence="8" id="KW-1185">Reference proteome</keyword>
<evidence type="ECO:0000313" key="8">
    <source>
        <dbReference type="Proteomes" id="UP000189933"/>
    </source>
</evidence>
<protein>
    <submittedName>
        <fullName evidence="7">NIMA (Never in mitosis gene a)-related kinase</fullName>
    </submittedName>
</protein>
<evidence type="ECO:0000256" key="1">
    <source>
        <dbReference type="ARBA" id="ARBA00022741"/>
    </source>
</evidence>
<keyword evidence="7" id="KW-0808">Transferase</keyword>
<keyword evidence="7" id="KW-0418">Kinase</keyword>
<dbReference type="Proteomes" id="UP000189933">
    <property type="component" value="Unassembled WGS sequence"/>
</dbReference>
<dbReference type="PROSITE" id="PS00107">
    <property type="entry name" value="PROTEIN_KINASE_ATP"/>
    <property type="match status" value="1"/>
</dbReference>
<evidence type="ECO:0000256" key="3">
    <source>
        <dbReference type="PROSITE-ProRule" id="PRU10141"/>
    </source>
</evidence>
<feature type="transmembrane region" description="Helical" evidence="4">
    <location>
        <begin position="501"/>
        <end position="522"/>
    </location>
</feature>
<feature type="domain" description="Protein kinase" evidence="5">
    <location>
        <begin position="217"/>
        <end position="470"/>
    </location>
</feature>
<dbReference type="InterPro" id="IPR017441">
    <property type="entry name" value="Protein_kinase_ATP_BS"/>
</dbReference>
<keyword evidence="1 3" id="KW-0547">Nucleotide-binding</keyword>
<dbReference type="SUPFAM" id="SSF56112">
    <property type="entry name" value="Protein kinase-like (PK-like)"/>
    <property type="match status" value="1"/>
</dbReference>
<dbReference type="Pfam" id="PF00069">
    <property type="entry name" value="Pkinase"/>
    <property type="match status" value="1"/>
</dbReference>
<dbReference type="InterPro" id="IPR011528">
    <property type="entry name" value="NERD"/>
</dbReference>
<dbReference type="RefSeq" id="WP_078665831.1">
    <property type="nucleotide sequence ID" value="NZ_FUXM01000021.1"/>
</dbReference>
<evidence type="ECO:0000259" key="5">
    <source>
        <dbReference type="PROSITE" id="PS50011"/>
    </source>
</evidence>
<feature type="domain" description="NERD" evidence="6">
    <location>
        <begin position="15"/>
        <end position="134"/>
    </location>
</feature>
<organism evidence="7 8">
    <name type="scientific">Carboxydocella sporoproducens DSM 16521</name>
    <dbReference type="NCBI Taxonomy" id="1121270"/>
    <lineage>
        <taxon>Bacteria</taxon>
        <taxon>Bacillati</taxon>
        <taxon>Bacillota</taxon>
        <taxon>Clostridia</taxon>
        <taxon>Eubacteriales</taxon>
        <taxon>Clostridiales Family XVI. Incertae Sedis</taxon>
        <taxon>Carboxydocella</taxon>
    </lineage>
</organism>
<dbReference type="SMART" id="SM00220">
    <property type="entry name" value="S_TKc"/>
    <property type="match status" value="1"/>
</dbReference>
<gene>
    <name evidence="7" type="ORF">SAMN02745885_01792</name>
</gene>
<dbReference type="InterPro" id="IPR000719">
    <property type="entry name" value="Prot_kinase_dom"/>
</dbReference>
<keyword evidence="4" id="KW-1133">Transmembrane helix</keyword>
<dbReference type="PROSITE" id="PS50011">
    <property type="entry name" value="PROTEIN_KINASE_DOM"/>
    <property type="match status" value="1"/>
</dbReference>